<dbReference type="GO" id="GO:0016705">
    <property type="term" value="F:oxidoreductase activity, acting on paired donors, with incorporation or reduction of molecular oxygen"/>
    <property type="evidence" value="ECO:0007669"/>
    <property type="project" value="InterPro"/>
</dbReference>
<dbReference type="Gene3D" id="1.10.630.10">
    <property type="entry name" value="Cytochrome P450"/>
    <property type="match status" value="2"/>
</dbReference>
<keyword evidence="9" id="KW-1185">Reference proteome</keyword>
<dbReference type="PROSITE" id="PS00086">
    <property type="entry name" value="CYTOCHROME_P450"/>
    <property type="match status" value="1"/>
</dbReference>
<evidence type="ECO:0000313" key="9">
    <source>
        <dbReference type="Proteomes" id="UP000604273"/>
    </source>
</evidence>
<dbReference type="InterPro" id="IPR017972">
    <property type="entry name" value="Cyt_P450_CS"/>
</dbReference>
<name>A0A8H4X1F3_9HYPO</name>
<evidence type="ECO:0000313" key="8">
    <source>
        <dbReference type="EMBL" id="KAF4958367.1"/>
    </source>
</evidence>
<accession>A0A8H4X1F3</accession>
<evidence type="ECO:0000256" key="4">
    <source>
        <dbReference type="ARBA" id="ARBA00022723"/>
    </source>
</evidence>
<dbReference type="Proteomes" id="UP000604273">
    <property type="component" value="Unassembled WGS sequence"/>
</dbReference>
<reference evidence="8" key="1">
    <citation type="journal article" date="2020" name="BMC Genomics">
        <title>Correction to: Identification and distribution of gene clusters required for synthesis of sphingolipid metabolism inhibitors in diverse species of the filamentous fungus Fusarium.</title>
        <authorList>
            <person name="Kim H.S."/>
            <person name="Lohmar J.M."/>
            <person name="Busman M."/>
            <person name="Brown D.W."/>
            <person name="Naumann T.A."/>
            <person name="Divon H.H."/>
            <person name="Lysoe E."/>
            <person name="Uhlig S."/>
            <person name="Proctor R.H."/>
        </authorList>
    </citation>
    <scope>NUCLEOTIDE SEQUENCE</scope>
    <source>
        <strain evidence="8">NRRL 45417</strain>
    </source>
</reference>
<evidence type="ECO:0000256" key="6">
    <source>
        <dbReference type="PIRSR" id="PIRSR602401-1"/>
    </source>
</evidence>
<keyword evidence="5 6" id="KW-0408">Iron</keyword>
<dbReference type="GO" id="GO:0004497">
    <property type="term" value="F:monooxygenase activity"/>
    <property type="evidence" value="ECO:0007669"/>
    <property type="project" value="UniProtKB-KW"/>
</dbReference>
<organism evidence="8 9">
    <name type="scientific">Fusarium gaditjirri</name>
    <dbReference type="NCBI Taxonomy" id="282569"/>
    <lineage>
        <taxon>Eukaryota</taxon>
        <taxon>Fungi</taxon>
        <taxon>Dikarya</taxon>
        <taxon>Ascomycota</taxon>
        <taxon>Pezizomycotina</taxon>
        <taxon>Sordariomycetes</taxon>
        <taxon>Hypocreomycetidae</taxon>
        <taxon>Hypocreales</taxon>
        <taxon>Nectriaceae</taxon>
        <taxon>Fusarium</taxon>
        <taxon>Fusarium nisikadoi species complex</taxon>
    </lineage>
</organism>
<comment type="caution">
    <text evidence="8">The sequence shown here is derived from an EMBL/GenBank/DDBJ whole genome shotgun (WGS) entry which is preliminary data.</text>
</comment>
<protein>
    <recommendedName>
        <fullName evidence="10">Cytochrome P450 monooxygenase</fullName>
    </recommendedName>
</protein>
<keyword evidence="7" id="KW-0503">Monooxygenase</keyword>
<sequence>MSEVFNWLTFDIIESDNLDLVHLSEQSKLLMITGSGTTANLLAATTHYLLKNPDKLANLQAEVRSAISSRDEITGDAVAHLPYLDGVIEEERWVGEGFGDRKEASKPFSLGPRGCLGINLAYMEAGVTMASLVWKYDLGLVNQDLDWLADIRLHLIWEKPKLMVRYYPRDKIATT</sequence>
<gene>
    <name evidence="8" type="ORF">FGADI_2533</name>
</gene>
<proteinExistence type="inferred from homology"/>
<evidence type="ECO:0000256" key="1">
    <source>
        <dbReference type="ARBA" id="ARBA00001971"/>
    </source>
</evidence>
<feature type="binding site" description="axial binding residue" evidence="6">
    <location>
        <position position="115"/>
    </location>
    <ligand>
        <name>heme</name>
        <dbReference type="ChEBI" id="CHEBI:30413"/>
    </ligand>
    <ligandPart>
        <name>Fe</name>
        <dbReference type="ChEBI" id="CHEBI:18248"/>
    </ligandPart>
</feature>
<dbReference type="Pfam" id="PF00067">
    <property type="entry name" value="p450"/>
    <property type="match status" value="2"/>
</dbReference>
<evidence type="ECO:0000256" key="7">
    <source>
        <dbReference type="RuleBase" id="RU000461"/>
    </source>
</evidence>
<keyword evidence="7" id="KW-0560">Oxidoreductase</keyword>
<dbReference type="AlphaFoldDB" id="A0A8H4X1F3"/>
<dbReference type="PANTHER" id="PTHR24305:SF210">
    <property type="entry name" value="CYTOCHROME P450 MONOOXYGENASE ASQL-RELATED"/>
    <property type="match status" value="1"/>
</dbReference>
<reference evidence="8" key="2">
    <citation type="submission" date="2020-05" db="EMBL/GenBank/DDBJ databases">
        <authorList>
            <person name="Kim H.-S."/>
            <person name="Proctor R.H."/>
            <person name="Brown D.W."/>
        </authorList>
    </citation>
    <scope>NUCLEOTIDE SEQUENCE</scope>
    <source>
        <strain evidence="8">NRRL 45417</strain>
    </source>
</reference>
<dbReference type="PANTHER" id="PTHR24305">
    <property type="entry name" value="CYTOCHROME P450"/>
    <property type="match status" value="1"/>
</dbReference>
<dbReference type="InterPro" id="IPR050121">
    <property type="entry name" value="Cytochrome_P450_monoxygenase"/>
</dbReference>
<dbReference type="EMBL" id="JABFAI010000053">
    <property type="protein sequence ID" value="KAF4958367.1"/>
    <property type="molecule type" value="Genomic_DNA"/>
</dbReference>
<dbReference type="GO" id="GO:0020037">
    <property type="term" value="F:heme binding"/>
    <property type="evidence" value="ECO:0007669"/>
    <property type="project" value="InterPro"/>
</dbReference>
<dbReference type="PRINTS" id="PR00463">
    <property type="entry name" value="EP450I"/>
</dbReference>
<dbReference type="OrthoDB" id="1470350at2759"/>
<comment type="similarity">
    <text evidence="2 7">Belongs to the cytochrome P450 family.</text>
</comment>
<keyword evidence="3 6" id="KW-0349">Heme</keyword>
<evidence type="ECO:0000256" key="5">
    <source>
        <dbReference type="ARBA" id="ARBA00023004"/>
    </source>
</evidence>
<dbReference type="InterPro" id="IPR001128">
    <property type="entry name" value="Cyt_P450"/>
</dbReference>
<dbReference type="GO" id="GO:0005506">
    <property type="term" value="F:iron ion binding"/>
    <property type="evidence" value="ECO:0007669"/>
    <property type="project" value="InterPro"/>
</dbReference>
<comment type="cofactor">
    <cofactor evidence="1 6">
        <name>heme</name>
        <dbReference type="ChEBI" id="CHEBI:30413"/>
    </cofactor>
</comment>
<evidence type="ECO:0008006" key="10">
    <source>
        <dbReference type="Google" id="ProtNLM"/>
    </source>
</evidence>
<evidence type="ECO:0000256" key="2">
    <source>
        <dbReference type="ARBA" id="ARBA00010617"/>
    </source>
</evidence>
<dbReference type="InterPro" id="IPR002401">
    <property type="entry name" value="Cyt_P450_E_grp-I"/>
</dbReference>
<dbReference type="InterPro" id="IPR036396">
    <property type="entry name" value="Cyt_P450_sf"/>
</dbReference>
<keyword evidence="4 6" id="KW-0479">Metal-binding</keyword>
<dbReference type="SUPFAM" id="SSF48264">
    <property type="entry name" value="Cytochrome P450"/>
    <property type="match status" value="1"/>
</dbReference>
<evidence type="ECO:0000256" key="3">
    <source>
        <dbReference type="ARBA" id="ARBA00022617"/>
    </source>
</evidence>